<protein>
    <submittedName>
        <fullName evidence="2">Transmembrane 220 family protein</fullName>
    </submittedName>
    <submittedName>
        <fullName evidence="3">Transmembrane family 220 protein</fullName>
    </submittedName>
</protein>
<dbReference type="PANTHER" id="PTHR34262:SF1">
    <property type="entry name" value="TRANSMEMBRANE PROTEIN 220"/>
    <property type="match status" value="1"/>
</dbReference>
<dbReference type="EMBL" id="JACWLN010000003">
    <property type="protein sequence ID" value="MBD1260772.1"/>
    <property type="molecule type" value="Genomic_DNA"/>
</dbReference>
<name>A0A316E0V3_9FLAO</name>
<gene>
    <name evidence="2" type="ORF">HZY62_09260</name>
    <name evidence="3" type="ORF">LX92_01680</name>
</gene>
<dbReference type="RefSeq" id="WP_170117814.1">
    <property type="nucleotide sequence ID" value="NZ_JACWLN010000003.1"/>
</dbReference>
<evidence type="ECO:0000313" key="5">
    <source>
        <dbReference type="Proteomes" id="UP000651837"/>
    </source>
</evidence>
<proteinExistence type="predicted"/>
<dbReference type="Proteomes" id="UP000245667">
    <property type="component" value="Unassembled WGS sequence"/>
</dbReference>
<organism evidence="3 4">
    <name type="scientific">Maribacter polysiphoniae</name>
    <dbReference type="NCBI Taxonomy" id="429344"/>
    <lineage>
        <taxon>Bacteria</taxon>
        <taxon>Pseudomonadati</taxon>
        <taxon>Bacteroidota</taxon>
        <taxon>Flavobacteriia</taxon>
        <taxon>Flavobacteriales</taxon>
        <taxon>Flavobacteriaceae</taxon>
        <taxon>Maribacter</taxon>
    </lineage>
</organism>
<evidence type="ECO:0000313" key="3">
    <source>
        <dbReference type="EMBL" id="PWK24094.1"/>
    </source>
</evidence>
<evidence type="ECO:0000313" key="2">
    <source>
        <dbReference type="EMBL" id="MBD1260772.1"/>
    </source>
</evidence>
<keyword evidence="1 3" id="KW-0812">Transmembrane</keyword>
<keyword evidence="1" id="KW-1133">Transmembrane helix</keyword>
<feature type="transmembrane region" description="Helical" evidence="1">
    <location>
        <begin position="20"/>
        <end position="37"/>
    </location>
</feature>
<keyword evidence="5" id="KW-1185">Reference proteome</keyword>
<feature type="transmembrane region" description="Helical" evidence="1">
    <location>
        <begin position="43"/>
        <end position="60"/>
    </location>
</feature>
<dbReference type="AlphaFoldDB" id="A0A316E0V3"/>
<evidence type="ECO:0000313" key="4">
    <source>
        <dbReference type="Proteomes" id="UP000245667"/>
    </source>
</evidence>
<feature type="transmembrane region" description="Helical" evidence="1">
    <location>
        <begin position="107"/>
        <end position="126"/>
    </location>
</feature>
<reference evidence="2 5" key="2">
    <citation type="submission" date="2020-07" db="EMBL/GenBank/DDBJ databases">
        <title>The draft genome sequence of Maribacter polysiphoniae KCTC 22021.</title>
        <authorList>
            <person name="Mu L."/>
        </authorList>
    </citation>
    <scope>NUCLEOTIDE SEQUENCE [LARGE SCALE GENOMIC DNA]</scope>
    <source>
        <strain evidence="2 5">KCTC 22021</strain>
    </source>
</reference>
<keyword evidence="1" id="KW-0472">Membrane</keyword>
<reference evidence="3 4" key="1">
    <citation type="submission" date="2018-05" db="EMBL/GenBank/DDBJ databases">
        <title>Genomic Encyclopedia of Archaeal and Bacterial Type Strains, Phase II (KMG-II): from individual species to whole genera.</title>
        <authorList>
            <person name="Goeker M."/>
        </authorList>
    </citation>
    <scope>NUCLEOTIDE SEQUENCE [LARGE SCALE GENOMIC DNA]</scope>
    <source>
        <strain evidence="3 4">DSM 23514</strain>
    </source>
</reference>
<dbReference type="InterPro" id="IPR029377">
    <property type="entry name" value="TMEM220"/>
</dbReference>
<evidence type="ECO:0000256" key="1">
    <source>
        <dbReference type="SAM" id="Phobius"/>
    </source>
</evidence>
<dbReference type="Pfam" id="PF15071">
    <property type="entry name" value="TMEM220"/>
    <property type="match status" value="1"/>
</dbReference>
<dbReference type="EMBL" id="QGGQ01000003">
    <property type="protein sequence ID" value="PWK24094.1"/>
    <property type="molecule type" value="Genomic_DNA"/>
</dbReference>
<feature type="transmembrane region" description="Helical" evidence="1">
    <location>
        <begin position="67"/>
        <end position="84"/>
    </location>
</feature>
<sequence length="132" mass="15034">MPSVSKYGRYIYPMKMCFNVLGWLFVALFSISAILQYNDPDPFLWMVIYGLAMLVTLGFLFKKVPSLLPFVLGILGLFGFFYVLPEKFEGFVIGGGDIKNIEEAREAFGLLIIAVVMFILAIRIRFENRSEV</sequence>
<comment type="caution">
    <text evidence="3">The sequence shown here is derived from an EMBL/GenBank/DDBJ whole genome shotgun (WGS) entry which is preliminary data.</text>
</comment>
<dbReference type="PANTHER" id="PTHR34262">
    <property type="entry name" value="TRANSMEMBRANE PROTEIN 220"/>
    <property type="match status" value="1"/>
</dbReference>
<dbReference type="Proteomes" id="UP000651837">
    <property type="component" value="Unassembled WGS sequence"/>
</dbReference>
<accession>A0A316E0V3</accession>